<evidence type="ECO:0000313" key="2">
    <source>
        <dbReference type="EMBL" id="HIV03931.1"/>
    </source>
</evidence>
<accession>A0A9D1NJW5</accession>
<dbReference type="EMBL" id="DVOG01000056">
    <property type="protein sequence ID" value="HIV03931.1"/>
    <property type="molecule type" value="Genomic_DNA"/>
</dbReference>
<dbReference type="Gene3D" id="3.40.630.30">
    <property type="match status" value="1"/>
</dbReference>
<sequence>MGSDIEIRKYAPTDKAAALNLIRLNTPQFFAPAETEEFGRYLDMYPETYYMLLLDGEIAGGGGVFFAEGGNAASLAWGMIHPAHQRKALGTALTRFRLEKIRAAGIGKITVRTSQRVWKFYEKQGFALTETQKDFWGEGLDLYAMEFRGNG</sequence>
<dbReference type="AlphaFoldDB" id="A0A9D1NJW5"/>
<dbReference type="Pfam" id="PF00583">
    <property type="entry name" value="Acetyltransf_1"/>
    <property type="match status" value="1"/>
</dbReference>
<dbReference type="InterPro" id="IPR000182">
    <property type="entry name" value="GNAT_dom"/>
</dbReference>
<organism evidence="2 3">
    <name type="scientific">Candidatus Spyradosoma merdigallinarum</name>
    <dbReference type="NCBI Taxonomy" id="2840950"/>
    <lineage>
        <taxon>Bacteria</taxon>
        <taxon>Pseudomonadati</taxon>
        <taxon>Verrucomicrobiota</taxon>
        <taxon>Opitutia</taxon>
        <taxon>Opitutia incertae sedis</taxon>
        <taxon>Candidatus Spyradosoma</taxon>
    </lineage>
</organism>
<dbReference type="Proteomes" id="UP000886812">
    <property type="component" value="Unassembled WGS sequence"/>
</dbReference>
<dbReference type="SUPFAM" id="SSF55729">
    <property type="entry name" value="Acyl-CoA N-acyltransferases (Nat)"/>
    <property type="match status" value="1"/>
</dbReference>
<feature type="domain" description="N-acetyltransferase" evidence="1">
    <location>
        <begin position="5"/>
        <end position="150"/>
    </location>
</feature>
<dbReference type="InterPro" id="IPR016181">
    <property type="entry name" value="Acyl_CoA_acyltransferase"/>
</dbReference>
<protein>
    <submittedName>
        <fullName evidence="2">GNAT family N-acetyltransferase</fullName>
    </submittedName>
</protein>
<reference evidence="2" key="1">
    <citation type="submission" date="2020-10" db="EMBL/GenBank/DDBJ databases">
        <authorList>
            <person name="Gilroy R."/>
        </authorList>
    </citation>
    <scope>NUCLEOTIDE SEQUENCE</scope>
    <source>
        <strain evidence="2">10669</strain>
    </source>
</reference>
<dbReference type="PROSITE" id="PS51186">
    <property type="entry name" value="GNAT"/>
    <property type="match status" value="1"/>
</dbReference>
<dbReference type="GO" id="GO:0016747">
    <property type="term" value="F:acyltransferase activity, transferring groups other than amino-acyl groups"/>
    <property type="evidence" value="ECO:0007669"/>
    <property type="project" value="InterPro"/>
</dbReference>
<comment type="caution">
    <text evidence="2">The sequence shown here is derived from an EMBL/GenBank/DDBJ whole genome shotgun (WGS) entry which is preliminary data.</text>
</comment>
<evidence type="ECO:0000313" key="3">
    <source>
        <dbReference type="Proteomes" id="UP000886812"/>
    </source>
</evidence>
<dbReference type="CDD" id="cd04301">
    <property type="entry name" value="NAT_SF"/>
    <property type="match status" value="1"/>
</dbReference>
<gene>
    <name evidence="2" type="ORF">IAC75_02135</name>
</gene>
<proteinExistence type="predicted"/>
<evidence type="ECO:0000259" key="1">
    <source>
        <dbReference type="PROSITE" id="PS51186"/>
    </source>
</evidence>
<name>A0A9D1NJW5_9BACT</name>
<reference evidence="2" key="2">
    <citation type="journal article" date="2021" name="PeerJ">
        <title>Extensive microbial diversity within the chicken gut microbiome revealed by metagenomics and culture.</title>
        <authorList>
            <person name="Gilroy R."/>
            <person name="Ravi A."/>
            <person name="Getino M."/>
            <person name="Pursley I."/>
            <person name="Horton D.L."/>
            <person name="Alikhan N.F."/>
            <person name="Baker D."/>
            <person name="Gharbi K."/>
            <person name="Hall N."/>
            <person name="Watson M."/>
            <person name="Adriaenssens E.M."/>
            <person name="Foster-Nyarko E."/>
            <person name="Jarju S."/>
            <person name="Secka A."/>
            <person name="Antonio M."/>
            <person name="Oren A."/>
            <person name="Chaudhuri R.R."/>
            <person name="La Ragione R."/>
            <person name="Hildebrand F."/>
            <person name="Pallen M.J."/>
        </authorList>
    </citation>
    <scope>NUCLEOTIDE SEQUENCE</scope>
    <source>
        <strain evidence="2">10669</strain>
    </source>
</reference>